<accession>M1D8Y6</accession>
<evidence type="ECO:0000313" key="2">
    <source>
        <dbReference type="EnsemblPlants" id="PGSC0003DMT400085194"/>
    </source>
</evidence>
<dbReference type="InParanoid" id="M1D8Y6"/>
<dbReference type="Proteomes" id="UP000011115">
    <property type="component" value="Unassembled WGS sequence"/>
</dbReference>
<dbReference type="AlphaFoldDB" id="M1D8Y6"/>
<evidence type="ECO:0008006" key="4">
    <source>
        <dbReference type="Google" id="ProtNLM"/>
    </source>
</evidence>
<reference evidence="3" key="1">
    <citation type="journal article" date="2011" name="Nature">
        <title>Genome sequence and analysis of the tuber crop potato.</title>
        <authorList>
            <consortium name="The Potato Genome Sequencing Consortium"/>
        </authorList>
    </citation>
    <scope>NUCLEOTIDE SEQUENCE [LARGE SCALE GENOMIC DNA]</scope>
    <source>
        <strain evidence="3">cv. DM1-3 516 R44</strain>
    </source>
</reference>
<dbReference type="HOGENOM" id="CLU_111784_1_0_1"/>
<feature type="compositionally biased region" description="Basic residues" evidence="1">
    <location>
        <begin position="183"/>
        <end position="197"/>
    </location>
</feature>
<dbReference type="Gramene" id="PGSC0003DMT400085194">
    <property type="protein sequence ID" value="PGSC0003DMT400085194"/>
    <property type="gene ID" value="PGSC0003DMG400034765"/>
</dbReference>
<keyword evidence="3" id="KW-1185">Reference proteome</keyword>
<proteinExistence type="predicted"/>
<dbReference type="EnsemblPlants" id="PGSC0003DMT400085194">
    <property type="protein sequence ID" value="PGSC0003DMT400085194"/>
    <property type="gene ID" value="PGSC0003DMG400034765"/>
</dbReference>
<evidence type="ECO:0000313" key="3">
    <source>
        <dbReference type="Proteomes" id="UP000011115"/>
    </source>
</evidence>
<evidence type="ECO:0000256" key="1">
    <source>
        <dbReference type="SAM" id="MobiDB-lite"/>
    </source>
</evidence>
<name>M1D8Y6_SOLTU</name>
<dbReference type="PaxDb" id="4113-PGSC0003DMT400085194"/>
<protein>
    <recommendedName>
        <fullName evidence="4">NB-ARC domain containing protein</fullName>
    </recommendedName>
</protein>
<organism evidence="2 3">
    <name type="scientific">Solanum tuberosum</name>
    <name type="common">Potato</name>
    <dbReference type="NCBI Taxonomy" id="4113"/>
    <lineage>
        <taxon>Eukaryota</taxon>
        <taxon>Viridiplantae</taxon>
        <taxon>Streptophyta</taxon>
        <taxon>Embryophyta</taxon>
        <taxon>Tracheophyta</taxon>
        <taxon>Spermatophyta</taxon>
        <taxon>Magnoliopsida</taxon>
        <taxon>eudicotyledons</taxon>
        <taxon>Gunneridae</taxon>
        <taxon>Pentapetalae</taxon>
        <taxon>asterids</taxon>
        <taxon>lamiids</taxon>
        <taxon>Solanales</taxon>
        <taxon>Solanaceae</taxon>
        <taxon>Solanoideae</taxon>
        <taxon>Solaneae</taxon>
        <taxon>Solanum</taxon>
    </lineage>
</organism>
<feature type="region of interest" description="Disordered" evidence="1">
    <location>
        <begin position="178"/>
        <end position="197"/>
    </location>
</feature>
<reference evidence="2" key="2">
    <citation type="submission" date="2015-06" db="UniProtKB">
        <authorList>
            <consortium name="EnsemblPlants"/>
        </authorList>
    </citation>
    <scope>IDENTIFICATION</scope>
    <source>
        <strain evidence="2">DM1-3 516 R44</strain>
    </source>
</reference>
<sequence length="197" mass="21869">MNSDAQEIVLKEVLCFNTFDALTNNINVHEINSSQVNSTNELVISKEQQCATSTQRWADIADEEDEQVISPPTQKKLSPAAPVFVSSSAKLVTPRQGLSLLTNVVAIFSDHLVSSNIEKLASLTPINTNKQLQVGCSSTFSPNKFANLDDEDISQEGEEEEKEEEMLDYCFASATSNVDISHRQQRNNKMKHGRKHS</sequence>